<dbReference type="AlphaFoldDB" id="A0A6J4Q7P5"/>
<sequence length="43" mass="4593">CSPIAARGRKKRAWTRTSSKTSIDASSPTSSAGRWTSGAEERP</sequence>
<evidence type="ECO:0000313" key="2">
    <source>
        <dbReference type="EMBL" id="CAA9430263.1"/>
    </source>
</evidence>
<accession>A0A6J4Q7P5</accession>
<name>A0A6J4Q7P5_9ACTN</name>
<feature type="non-terminal residue" evidence="2">
    <location>
        <position position="1"/>
    </location>
</feature>
<feature type="region of interest" description="Disordered" evidence="1">
    <location>
        <begin position="1"/>
        <end position="43"/>
    </location>
</feature>
<feature type="non-terminal residue" evidence="2">
    <location>
        <position position="43"/>
    </location>
</feature>
<evidence type="ECO:0000256" key="1">
    <source>
        <dbReference type="SAM" id="MobiDB-lite"/>
    </source>
</evidence>
<proteinExistence type="predicted"/>
<organism evidence="2">
    <name type="scientific">uncultured Rubrobacteraceae bacterium</name>
    <dbReference type="NCBI Taxonomy" id="349277"/>
    <lineage>
        <taxon>Bacteria</taxon>
        <taxon>Bacillati</taxon>
        <taxon>Actinomycetota</taxon>
        <taxon>Rubrobacteria</taxon>
        <taxon>Rubrobacterales</taxon>
        <taxon>Rubrobacteraceae</taxon>
        <taxon>environmental samples</taxon>
    </lineage>
</organism>
<dbReference type="EMBL" id="CADCUW010000382">
    <property type="protein sequence ID" value="CAA9430263.1"/>
    <property type="molecule type" value="Genomic_DNA"/>
</dbReference>
<reference evidence="2" key="1">
    <citation type="submission" date="2020-02" db="EMBL/GenBank/DDBJ databases">
        <authorList>
            <person name="Meier V. D."/>
        </authorList>
    </citation>
    <scope>NUCLEOTIDE SEQUENCE</scope>
    <source>
        <strain evidence="2">AVDCRST_MAG01</strain>
    </source>
</reference>
<protein>
    <submittedName>
        <fullName evidence="2">Uncharacterized protein</fullName>
    </submittedName>
</protein>
<gene>
    <name evidence="2" type="ORF">AVDCRST_MAG01-01-2874</name>
</gene>
<feature type="compositionally biased region" description="Polar residues" evidence="1">
    <location>
        <begin position="15"/>
        <end position="34"/>
    </location>
</feature>